<name>A0ABV9U7I8_9ACTN</name>
<dbReference type="Gene3D" id="3.10.450.50">
    <property type="match status" value="1"/>
</dbReference>
<dbReference type="EMBL" id="JBHSIT010000010">
    <property type="protein sequence ID" value="MFC4911786.1"/>
    <property type="molecule type" value="Genomic_DNA"/>
</dbReference>
<dbReference type="PROSITE" id="PS00061">
    <property type="entry name" value="ADH_SHORT"/>
    <property type="match status" value="1"/>
</dbReference>
<dbReference type="Pfam" id="PF00106">
    <property type="entry name" value="adh_short"/>
    <property type="match status" value="1"/>
</dbReference>
<accession>A0ABV9U7I8</accession>
<dbReference type="InterPro" id="IPR032710">
    <property type="entry name" value="NTF2-like_dom_sf"/>
</dbReference>
<dbReference type="InterPro" id="IPR051687">
    <property type="entry name" value="Peroxisomal_Beta-Oxidation"/>
</dbReference>
<organism evidence="4 5">
    <name type="scientific">Actinomadura gamaensis</name>
    <dbReference type="NCBI Taxonomy" id="1763541"/>
    <lineage>
        <taxon>Bacteria</taxon>
        <taxon>Bacillati</taxon>
        <taxon>Actinomycetota</taxon>
        <taxon>Actinomycetes</taxon>
        <taxon>Streptosporangiales</taxon>
        <taxon>Thermomonosporaceae</taxon>
        <taxon>Actinomadura</taxon>
    </lineage>
</organism>
<evidence type="ECO:0000259" key="3">
    <source>
        <dbReference type="SMART" id="SM00822"/>
    </source>
</evidence>
<dbReference type="InterPro" id="IPR020904">
    <property type="entry name" value="Sc_DH/Rdtase_CS"/>
</dbReference>
<dbReference type="PANTHER" id="PTHR45024">
    <property type="entry name" value="DEHYDROGENASES, SHORT CHAIN"/>
    <property type="match status" value="1"/>
</dbReference>
<evidence type="ECO:0000313" key="5">
    <source>
        <dbReference type="Proteomes" id="UP001595872"/>
    </source>
</evidence>
<dbReference type="RefSeq" id="WP_378261046.1">
    <property type="nucleotide sequence ID" value="NZ_JBHSIT010000010.1"/>
</dbReference>
<gene>
    <name evidence="4" type="ORF">ACFPCY_31085</name>
</gene>
<evidence type="ECO:0000256" key="2">
    <source>
        <dbReference type="ARBA" id="ARBA00023002"/>
    </source>
</evidence>
<dbReference type="SUPFAM" id="SSF54427">
    <property type="entry name" value="NTF2-like"/>
    <property type="match status" value="1"/>
</dbReference>
<dbReference type="PANTHER" id="PTHR45024:SF2">
    <property type="entry name" value="SCP2 DOMAIN-CONTAINING PROTEIN"/>
    <property type="match status" value="1"/>
</dbReference>
<evidence type="ECO:0000256" key="1">
    <source>
        <dbReference type="ARBA" id="ARBA00006484"/>
    </source>
</evidence>
<dbReference type="InterPro" id="IPR002347">
    <property type="entry name" value="SDR_fam"/>
</dbReference>
<dbReference type="Pfam" id="PF12680">
    <property type="entry name" value="SnoaL_2"/>
    <property type="match status" value="1"/>
</dbReference>
<reference evidence="5" key="1">
    <citation type="journal article" date="2019" name="Int. J. Syst. Evol. Microbiol.">
        <title>The Global Catalogue of Microorganisms (GCM) 10K type strain sequencing project: providing services to taxonomists for standard genome sequencing and annotation.</title>
        <authorList>
            <consortium name="The Broad Institute Genomics Platform"/>
            <consortium name="The Broad Institute Genome Sequencing Center for Infectious Disease"/>
            <person name="Wu L."/>
            <person name="Ma J."/>
        </authorList>
    </citation>
    <scope>NUCLEOTIDE SEQUENCE [LARGE SCALE GENOMIC DNA]</scope>
    <source>
        <strain evidence="5">KLKA75</strain>
    </source>
</reference>
<dbReference type="InterPro" id="IPR036291">
    <property type="entry name" value="NAD(P)-bd_dom_sf"/>
</dbReference>
<dbReference type="PRINTS" id="PR00081">
    <property type="entry name" value="GDHRDH"/>
</dbReference>
<dbReference type="SMART" id="SM00822">
    <property type="entry name" value="PKS_KR"/>
    <property type="match status" value="1"/>
</dbReference>
<protein>
    <submittedName>
        <fullName evidence="4">SDR family NAD(P)-dependent oxidoreductase</fullName>
    </submittedName>
</protein>
<comment type="similarity">
    <text evidence="1">Belongs to the short-chain dehydrogenases/reductases (SDR) family.</text>
</comment>
<comment type="caution">
    <text evidence="4">The sequence shown here is derived from an EMBL/GenBank/DDBJ whole genome shotgun (WGS) entry which is preliminary data.</text>
</comment>
<feature type="domain" description="Ketoreductase" evidence="3">
    <location>
        <begin position="7"/>
        <end position="195"/>
    </location>
</feature>
<keyword evidence="2" id="KW-0560">Oxidoreductase</keyword>
<dbReference type="SUPFAM" id="SSF51735">
    <property type="entry name" value="NAD(P)-binding Rossmann-fold domains"/>
    <property type="match status" value="1"/>
</dbReference>
<dbReference type="InterPro" id="IPR057326">
    <property type="entry name" value="KR_dom"/>
</dbReference>
<sequence length="416" mass="42848">MISFTGRVVLVTGAGHGIGASHARELAARGASVVVNDLGSAVDGRPDGTDPAAGLAAELTRDGHAAVASHHDVAAPEGGRAMVDLALDRFGRLDAVIHNAGNRRNRPVGRTTPEDLDALLAVHLKGALHVAQPAFAVMRDQGYGRLLVTGSGAGMFGNDGQCAYAAAKAGAFGLARALAVEGAPHGVTANVLLPTAATERSMAGLSRQARTSLGSARSGFAAAATPRSVTALALYLVSEQCTLTNRVFGAAAGRYYEAFVGTTPGWRAPAPATPDDVAAHLDEILDRDGYLVPARLGDDLAASMRPPAPSGRDLVGAYFAAVHARDAAALRDLFAPDARVELPGRVLDGADAITGYYRDLFARVAPAPRPGPVATADGTAAVQVELRLGDATASMVDLFTHARGRITRLRVYRHAA</sequence>
<dbReference type="Gene3D" id="3.40.50.720">
    <property type="entry name" value="NAD(P)-binding Rossmann-like Domain"/>
    <property type="match status" value="1"/>
</dbReference>
<proteinExistence type="inferred from homology"/>
<dbReference type="InterPro" id="IPR037401">
    <property type="entry name" value="SnoaL-like"/>
</dbReference>
<evidence type="ECO:0000313" key="4">
    <source>
        <dbReference type="EMBL" id="MFC4911786.1"/>
    </source>
</evidence>
<keyword evidence="5" id="KW-1185">Reference proteome</keyword>
<dbReference type="Proteomes" id="UP001595872">
    <property type="component" value="Unassembled WGS sequence"/>
</dbReference>